<reference evidence="2" key="2">
    <citation type="submission" date="2015-03" db="UniProtKB">
        <authorList>
            <consortium name="EnsemblPlants"/>
        </authorList>
    </citation>
    <scope>IDENTIFICATION</scope>
</reference>
<evidence type="ECO:0000313" key="2">
    <source>
        <dbReference type="EnsemblPlants" id="OBART04G12770.1"/>
    </source>
</evidence>
<keyword evidence="3" id="KW-1185">Reference proteome</keyword>
<evidence type="ECO:0000256" key="1">
    <source>
        <dbReference type="SAM" id="MobiDB-lite"/>
    </source>
</evidence>
<dbReference type="PaxDb" id="65489-OBART04G12770.1"/>
<feature type="compositionally biased region" description="Basic residues" evidence="1">
    <location>
        <begin position="79"/>
        <end position="90"/>
    </location>
</feature>
<reference evidence="2" key="1">
    <citation type="journal article" date="2009" name="Rice">
        <title>De Novo Next Generation Sequencing of Plant Genomes.</title>
        <authorList>
            <person name="Rounsley S."/>
            <person name="Marri P.R."/>
            <person name="Yu Y."/>
            <person name="He R."/>
            <person name="Sisneros N."/>
            <person name="Goicoechea J.L."/>
            <person name="Lee S.J."/>
            <person name="Angelova A."/>
            <person name="Kudrna D."/>
            <person name="Luo M."/>
            <person name="Affourtit J."/>
            <person name="Desany B."/>
            <person name="Knight J."/>
            <person name="Niazi F."/>
            <person name="Egholm M."/>
            <person name="Wing R.A."/>
        </authorList>
    </citation>
    <scope>NUCLEOTIDE SEQUENCE [LARGE SCALE GENOMIC DNA]</scope>
    <source>
        <strain evidence="2">cv. IRGC 105608</strain>
    </source>
</reference>
<proteinExistence type="predicted"/>
<feature type="region of interest" description="Disordered" evidence="1">
    <location>
        <begin position="44"/>
        <end position="101"/>
    </location>
</feature>
<dbReference type="EnsemblPlants" id="OBART04G12770.1">
    <property type="protein sequence ID" value="OBART04G12770.1"/>
    <property type="gene ID" value="OBART04G12770"/>
</dbReference>
<dbReference type="HOGENOM" id="CLU_2296006_0_0_1"/>
<dbReference type="AlphaFoldDB" id="A0A0D3FVW9"/>
<protein>
    <submittedName>
        <fullName evidence="2">Uncharacterized protein</fullName>
    </submittedName>
</protein>
<name>A0A0D3FVW9_9ORYZ</name>
<dbReference type="Gramene" id="OBART04G12770.1">
    <property type="protein sequence ID" value="OBART04G12770.1"/>
    <property type="gene ID" value="OBART04G12770"/>
</dbReference>
<organism evidence="2">
    <name type="scientific">Oryza barthii</name>
    <dbReference type="NCBI Taxonomy" id="65489"/>
    <lineage>
        <taxon>Eukaryota</taxon>
        <taxon>Viridiplantae</taxon>
        <taxon>Streptophyta</taxon>
        <taxon>Embryophyta</taxon>
        <taxon>Tracheophyta</taxon>
        <taxon>Spermatophyta</taxon>
        <taxon>Magnoliopsida</taxon>
        <taxon>Liliopsida</taxon>
        <taxon>Poales</taxon>
        <taxon>Poaceae</taxon>
        <taxon>BOP clade</taxon>
        <taxon>Oryzoideae</taxon>
        <taxon>Oryzeae</taxon>
        <taxon>Oryzinae</taxon>
        <taxon>Oryza</taxon>
    </lineage>
</organism>
<sequence length="101" mass="11531">MPARKRNIRCGAREARKGAREPFSSCVCKRVKTVIGKKKSLLESGLHRLPSQGPANMNPRRQGLRRRPNLTSQGSQLSRKGRMTRLRRSSMKPLEWKLGHN</sequence>
<evidence type="ECO:0000313" key="3">
    <source>
        <dbReference type="Proteomes" id="UP000026960"/>
    </source>
</evidence>
<feature type="compositionally biased region" description="Polar residues" evidence="1">
    <location>
        <begin position="69"/>
        <end position="78"/>
    </location>
</feature>
<accession>A0A0D3FVW9</accession>
<dbReference type="Proteomes" id="UP000026960">
    <property type="component" value="Chromosome 4"/>
</dbReference>